<dbReference type="RefSeq" id="YP_010805359.1">
    <property type="nucleotide sequence ID" value="NC_077147.1"/>
</dbReference>
<reference evidence="2 3" key="1">
    <citation type="journal article" date="2022" name="Virus Genes">
        <title>The complete genome sequence of an alphabaculovirus from the brown tussock moth, Olene mendosa Hubner, expands our knowledge of lymantriine baculovirus diversity and evolution.</title>
        <authorList>
            <person name="Harrison R.L."/>
            <person name="Rowley D.L."/>
        </authorList>
    </citation>
    <scope>NUCLEOTIDE SEQUENCE [LARGE SCALE GENOMIC DNA]</scope>
    <source>
        <strain evidence="2">435</strain>
    </source>
</reference>
<evidence type="ECO:0000313" key="3">
    <source>
        <dbReference type="Proteomes" id="UP001157381"/>
    </source>
</evidence>
<proteinExistence type="predicted"/>
<name>A0AAX3AV34_9ABAC</name>
<keyword evidence="1" id="KW-0812">Transmembrane</keyword>
<dbReference type="GeneID" id="80544253"/>
<dbReference type="Proteomes" id="UP001157381">
    <property type="component" value="Segment"/>
</dbReference>
<dbReference type="InterPro" id="IPR008561">
    <property type="entry name" value="Ac76_baculovir"/>
</dbReference>
<feature type="transmembrane region" description="Helical" evidence="1">
    <location>
        <begin position="26"/>
        <end position="46"/>
    </location>
</feature>
<keyword evidence="1" id="KW-0472">Membrane</keyword>
<keyword evidence="3" id="KW-1185">Reference proteome</keyword>
<evidence type="ECO:0000256" key="1">
    <source>
        <dbReference type="SAM" id="Phobius"/>
    </source>
</evidence>
<organism evidence="2 3">
    <name type="scientific">Olene mendosa nucleopolyhedrovirus</name>
    <dbReference type="NCBI Taxonomy" id="2933796"/>
    <lineage>
        <taxon>Viruses</taxon>
        <taxon>Viruses incertae sedis</taxon>
        <taxon>Naldaviricetes</taxon>
        <taxon>Lefavirales</taxon>
        <taxon>Baculoviridae</taxon>
        <taxon>Alphabaculovirus</taxon>
        <taxon>Alphabaculovirus olmendosae</taxon>
    </lineage>
</organism>
<sequence>MFIYYTFLMLIALGFVFDRNEGISNLLLFMLLVFIIFILMLQVMYIKPESSDAADLQTGKAKSIKKKRDLERAFDAILNKNTSSTD</sequence>
<protein>
    <submittedName>
        <fullName evidence="2">Ac76</fullName>
    </submittedName>
</protein>
<evidence type="ECO:0000313" key="2">
    <source>
        <dbReference type="EMBL" id="UOQ18858.1"/>
    </source>
</evidence>
<accession>A0AAX3AV34</accession>
<dbReference type="KEGG" id="vg:80544253"/>
<dbReference type="Pfam" id="PF05814">
    <property type="entry name" value="Ac76"/>
    <property type="match status" value="1"/>
</dbReference>
<keyword evidence="1" id="KW-1133">Transmembrane helix</keyword>
<dbReference type="EMBL" id="MZ766431">
    <property type="protein sequence ID" value="UOQ18858.1"/>
    <property type="molecule type" value="Genomic_DNA"/>
</dbReference>